<evidence type="ECO:0000313" key="5">
    <source>
        <dbReference type="Proteomes" id="UP000324800"/>
    </source>
</evidence>
<feature type="compositionally biased region" description="Low complexity" evidence="2">
    <location>
        <begin position="458"/>
        <end position="474"/>
    </location>
</feature>
<evidence type="ECO:0000313" key="4">
    <source>
        <dbReference type="EMBL" id="KAA6384718.1"/>
    </source>
</evidence>
<keyword evidence="1" id="KW-0175">Coiled coil</keyword>
<reference evidence="4 5" key="1">
    <citation type="submission" date="2019-03" db="EMBL/GenBank/DDBJ databases">
        <title>Single cell metagenomics reveals metabolic interactions within the superorganism composed of flagellate Streblomastix strix and complex community of Bacteroidetes bacteria on its surface.</title>
        <authorList>
            <person name="Treitli S.C."/>
            <person name="Kolisko M."/>
            <person name="Husnik F."/>
            <person name="Keeling P."/>
            <person name="Hampl V."/>
        </authorList>
    </citation>
    <scope>NUCLEOTIDE SEQUENCE [LARGE SCALE GENOMIC DNA]</scope>
    <source>
        <strain evidence="4">ST1C</strain>
    </source>
</reference>
<feature type="transmembrane region" description="Helical" evidence="3">
    <location>
        <begin position="31"/>
        <end position="50"/>
    </location>
</feature>
<name>A0A5J4VPY6_9EUKA</name>
<keyword evidence="3" id="KW-1133">Transmembrane helix</keyword>
<accession>A0A5J4VPY6</accession>
<feature type="compositionally biased region" description="Polar residues" evidence="2">
    <location>
        <begin position="439"/>
        <end position="455"/>
    </location>
</feature>
<sequence length="1001" mass="112027">MKSVVCYLPQKNALDSIDINLTHCSYNALDHVILVIGIIGLLYLCIYGYFMNFFSFQAEMYDPSITDCRNGIFPAFSHVIVAITIAVQTFLVEYSPIISAIVQIVIFALLGIYVILCSPYMKLQSNQIHSAMYIGASAGGPISLILSGLNILAQHGNNNIDNYQKVRGIIELIFAIILFYSILIITFVIFFWGATVLAQKSAISKWIIKPVYEWRDVSEEEESVIRESYFQGVKKVVNAQSKGGIKQFAIMKRSLLQKGINTNSNTSINQSSSNISQTSSNTSIQQTSSITSLNSLSDSEQQIDPLQHELLNKKWKLSFEKTSKKRHIRKFMVGVILQVEKDKDPIIYSVEPTLMQKISGNAPLPKRSSLYNAGKKGSTTNLALKVKQANLLALAVSKSKLATVSPNIPSSLSIQENSSVDKSTQQPKQAVTPKIKAKSTLTNPKTTQLSNSAVKGSQPKPKTAAQPKKATNAASHQCKIKRKIPIIDRKYEGVISCSHPKLQWTSTSLLAAPDTAQSILKQYDSPSKLEQGIRFMQIPELNSHKLTIPFSFVLINNALKKDIFKLSAEHHVTFALFLNAFRPDQVKTALFLQKAASLFPGWSNRWIIFKMMREFESNNLSESKQTSGQKKDGVQPQSSDKRNTSFAQRNMMTQASKSFLLARAHTLHTYPDSPNILRQFSALVRDIHGDKKLAEDILAEADQIEEEKAKIAARLLKQRMNKLKQNKQLIGVNNEDMSKAGATHAALAANIFIQKSTSNQRNALLLSEKMSSAVGYSIYTMFRVLSKDESEDMDEGDSYSIIYQSGFDTVNKTLFEINELFPSVYNYDFNNKIWIDNIVEWNILTFTFPDSAVGSLNPVFTINTSVVENMNIPRFVSWIEDSIMRMSDDFSNFSQVEQQEAVRTPFTTMKEHFAELLFNQPFVAAETLKRICVIALEDLFSMQVEGYIITIIIFVVCLIVLVSGVALPLLFTIRLTKNNRIEAVKDLCAVTSDQAQSVVAF</sequence>
<dbReference type="Proteomes" id="UP000324800">
    <property type="component" value="Unassembled WGS sequence"/>
</dbReference>
<dbReference type="AlphaFoldDB" id="A0A5J4VPY6"/>
<organism evidence="4 5">
    <name type="scientific">Streblomastix strix</name>
    <dbReference type="NCBI Taxonomy" id="222440"/>
    <lineage>
        <taxon>Eukaryota</taxon>
        <taxon>Metamonada</taxon>
        <taxon>Preaxostyla</taxon>
        <taxon>Oxymonadida</taxon>
        <taxon>Streblomastigidae</taxon>
        <taxon>Streblomastix</taxon>
    </lineage>
</organism>
<feature type="transmembrane region" description="Helical" evidence="3">
    <location>
        <begin position="947"/>
        <end position="971"/>
    </location>
</feature>
<dbReference type="EMBL" id="SNRW01005617">
    <property type="protein sequence ID" value="KAA6384718.1"/>
    <property type="molecule type" value="Genomic_DNA"/>
</dbReference>
<evidence type="ECO:0000256" key="2">
    <source>
        <dbReference type="SAM" id="MobiDB-lite"/>
    </source>
</evidence>
<evidence type="ECO:0000256" key="1">
    <source>
        <dbReference type="SAM" id="Coils"/>
    </source>
</evidence>
<feature type="compositionally biased region" description="Basic and acidic residues" evidence="2">
    <location>
        <begin position="629"/>
        <end position="643"/>
    </location>
</feature>
<keyword evidence="3" id="KW-0472">Membrane</keyword>
<gene>
    <name evidence="4" type="ORF">EZS28_019755</name>
</gene>
<proteinExistence type="predicted"/>
<evidence type="ECO:0000256" key="3">
    <source>
        <dbReference type="SAM" id="Phobius"/>
    </source>
</evidence>
<protein>
    <submittedName>
        <fullName evidence="4">Uncharacterized protein</fullName>
    </submittedName>
</protein>
<feature type="compositionally biased region" description="Polar residues" evidence="2">
    <location>
        <begin position="412"/>
        <end position="429"/>
    </location>
</feature>
<feature type="region of interest" description="Disordered" evidence="2">
    <location>
        <begin position="620"/>
        <end position="644"/>
    </location>
</feature>
<keyword evidence="3" id="KW-0812">Transmembrane</keyword>
<feature type="coiled-coil region" evidence="1">
    <location>
        <begin position="694"/>
        <end position="726"/>
    </location>
</feature>
<feature type="transmembrane region" description="Helical" evidence="3">
    <location>
        <begin position="172"/>
        <end position="194"/>
    </location>
</feature>
<comment type="caution">
    <text evidence="4">The sequence shown here is derived from an EMBL/GenBank/DDBJ whole genome shotgun (WGS) entry which is preliminary data.</text>
</comment>
<feature type="transmembrane region" description="Helical" evidence="3">
    <location>
        <begin position="71"/>
        <end position="91"/>
    </location>
</feature>
<feature type="transmembrane region" description="Helical" evidence="3">
    <location>
        <begin position="97"/>
        <end position="116"/>
    </location>
</feature>
<feature type="region of interest" description="Disordered" evidence="2">
    <location>
        <begin position="412"/>
        <end position="475"/>
    </location>
</feature>